<accession>A0AAD5T4W6</accession>
<evidence type="ECO:0000313" key="2">
    <source>
        <dbReference type="EMBL" id="KAJ3130791.1"/>
    </source>
</evidence>
<evidence type="ECO:0000259" key="1">
    <source>
        <dbReference type="Pfam" id="PF20789"/>
    </source>
</evidence>
<dbReference type="AlphaFoldDB" id="A0AAD5T4W6"/>
<dbReference type="Proteomes" id="UP001211907">
    <property type="component" value="Unassembled WGS sequence"/>
</dbReference>
<sequence length="210" mass="23668">MTYLMREKTNELEGRELEAFFLAKIFDRSLPVASALKLAVSFIHETRSTKILQVAATDISGNKMFARAESLLLRKNPSNTHLALIVEISRVWSGRSADKIALFRDNQTGAKVWLEQLDVVIALGDSSSGASLVLEWGKYLYSNIDYTFNFLREPKVFEDEKGSKWVCFRSRIRVTEFGSGETLSEVFDGKGLFGTTTQNLVVKEVETNKI</sequence>
<reference evidence="2" key="1">
    <citation type="submission" date="2020-05" db="EMBL/GenBank/DDBJ databases">
        <title>Phylogenomic resolution of chytrid fungi.</title>
        <authorList>
            <person name="Stajich J.E."/>
            <person name="Amses K."/>
            <person name="Simmons R."/>
            <person name="Seto K."/>
            <person name="Myers J."/>
            <person name="Bonds A."/>
            <person name="Quandt C.A."/>
            <person name="Barry K."/>
            <person name="Liu P."/>
            <person name="Grigoriev I."/>
            <person name="Longcore J.E."/>
            <person name="James T.Y."/>
        </authorList>
    </citation>
    <scope>NUCLEOTIDE SEQUENCE</scope>
    <source>
        <strain evidence="2">JEL0513</strain>
    </source>
</reference>
<name>A0AAD5T4W6_9FUNG</name>
<dbReference type="EMBL" id="JADGJH010000353">
    <property type="protein sequence ID" value="KAJ3130791.1"/>
    <property type="molecule type" value="Genomic_DNA"/>
</dbReference>
<protein>
    <recommendedName>
        <fullName evidence="1">Acyl-CoA thioesterase-like C-terminal domain-containing protein</fullName>
    </recommendedName>
</protein>
<keyword evidence="3" id="KW-1185">Reference proteome</keyword>
<gene>
    <name evidence="2" type="ORF">HK100_007481</name>
</gene>
<organism evidence="2 3">
    <name type="scientific">Physocladia obscura</name>
    <dbReference type="NCBI Taxonomy" id="109957"/>
    <lineage>
        <taxon>Eukaryota</taxon>
        <taxon>Fungi</taxon>
        <taxon>Fungi incertae sedis</taxon>
        <taxon>Chytridiomycota</taxon>
        <taxon>Chytridiomycota incertae sedis</taxon>
        <taxon>Chytridiomycetes</taxon>
        <taxon>Chytridiales</taxon>
        <taxon>Chytriomycetaceae</taxon>
        <taxon>Physocladia</taxon>
    </lineage>
</organism>
<proteinExistence type="predicted"/>
<dbReference type="Pfam" id="PF20789">
    <property type="entry name" value="4HBT_3C"/>
    <property type="match status" value="1"/>
</dbReference>
<feature type="domain" description="Acyl-CoA thioesterase-like C-terminal" evidence="1">
    <location>
        <begin position="117"/>
        <end position="202"/>
    </location>
</feature>
<evidence type="ECO:0000313" key="3">
    <source>
        <dbReference type="Proteomes" id="UP001211907"/>
    </source>
</evidence>
<dbReference type="InterPro" id="IPR049450">
    <property type="entry name" value="ACOT8-like_C"/>
</dbReference>
<comment type="caution">
    <text evidence="2">The sequence shown here is derived from an EMBL/GenBank/DDBJ whole genome shotgun (WGS) entry which is preliminary data.</text>
</comment>